<organism evidence="8 9">
    <name type="scientific">Actinomadura luzonensis</name>
    <dbReference type="NCBI Taxonomy" id="2805427"/>
    <lineage>
        <taxon>Bacteria</taxon>
        <taxon>Bacillati</taxon>
        <taxon>Actinomycetota</taxon>
        <taxon>Actinomycetes</taxon>
        <taxon>Streptosporangiales</taxon>
        <taxon>Thermomonosporaceae</taxon>
        <taxon>Actinomadura</taxon>
    </lineage>
</organism>
<gene>
    <name evidence="8" type="ORF">MF672_031980</name>
</gene>
<keyword evidence="9" id="KW-1185">Reference proteome</keyword>
<keyword evidence="6" id="KW-0472">Membrane</keyword>
<dbReference type="InterPro" id="IPR001680">
    <property type="entry name" value="WD40_rpt"/>
</dbReference>
<feature type="repeat" description="WD" evidence="5">
    <location>
        <begin position="1089"/>
        <end position="1130"/>
    </location>
</feature>
<dbReference type="SMART" id="SM00220">
    <property type="entry name" value="S_TKc"/>
    <property type="match status" value="1"/>
</dbReference>
<feature type="domain" description="Protein kinase" evidence="7">
    <location>
        <begin position="15"/>
        <end position="276"/>
    </location>
</feature>
<dbReference type="InterPro" id="IPR049052">
    <property type="entry name" value="nSTAND1"/>
</dbReference>
<dbReference type="PROSITE" id="PS50011">
    <property type="entry name" value="PROTEIN_KINASE_DOM"/>
    <property type="match status" value="1"/>
</dbReference>
<evidence type="ECO:0000256" key="6">
    <source>
        <dbReference type="SAM" id="Phobius"/>
    </source>
</evidence>
<evidence type="ECO:0000313" key="8">
    <source>
        <dbReference type="EMBL" id="MCK2218379.1"/>
    </source>
</evidence>
<keyword evidence="3 8" id="KW-0418">Kinase</keyword>
<dbReference type="CDD" id="cd14014">
    <property type="entry name" value="STKc_PknB_like"/>
    <property type="match status" value="1"/>
</dbReference>
<dbReference type="EMBL" id="JAKRKC020000002">
    <property type="protein sequence ID" value="MCK2218379.1"/>
    <property type="molecule type" value="Genomic_DNA"/>
</dbReference>
<sequence>MEPLTASDPHRLGRYWLAGRLGAGGQGVVYEAYAEPGERVAIKVPRFDSAESRARLAKEAAAAQRVASFCTARVIEAQVEEAPMYIVSEYVPGRSLRRTVAEAGPYRGDALHRLAVGVATALTAIHRAGVVHRDLKPDNIILGPDGPRVIDFGVARDAGPTMGAPTTGGPMVGTPNYMAPEVFEGRGAGRAADLWAWGLVVLFAARGADAVAPGDPMSVLARVLGHRPDVTGLPEPLAGLVAAALARDPAARPAAEDVLRRLLGGGGHGEQDDPLARGGTLAGALKGAPEPDLGEIAEELYGQLTESERAGVPDVFLRMLDGDALRRAERDELPAGKDVDTLLDLFAAAGIVTRSGTGWTLAAPGVLRAWPRLRDWVDANRAGLPVHRRIADAAAVWHVHGRRPADLLHGTHLDHALQWAATGREDLTLTPRERDFLDAAARQARRRVRQRGVLAATLAVLLVLALGGLGAAEYLRRQSDARRTEAQARELALRAADLREAEPEAAGLLAVAAWRLAPGLPETRGALYEARSAHTTHVAYPRSPAGLNRLSLDGRRQVSIEQGQATITDVAAGRPLQRLRLAGLGDDGPARAALSPDGRTLAVQGGQGVRLWDITTGHPRGGWFATEAGKAGNLGRLDFDATGRLLSVPSGPAGEVVWNVAAREQVRTPGGGAVTAVSPDGRLGFVADGSGKKAELWDLRRGERLPAGWLPRSGAVTEAGFSDDGRRLATVEEVPGALNPVIRLFSLEYGNTTMIADGGQGQALAFVFGGRYLALWSDARQLEIRRLADGERMLRKALPEFAEQIRFDTGGQVVRVVDVAGTVTTLDVSYLFDRSLTGFEDSDLLLSPSARVLAVKRHDRLELLDPATGRPLVAPLSSKGSSSAMTFSPDGARLFLADGRKIRVVEVGTGRVTSEFEPADRRAVGADGLSVSPDGRKLLIRPSSPEGTLPPELRDLERGTASALPGQGTPEWDFLPRGRALAWNAPAHVIDVETGAEVPVSPEASRIGGVFAVTRDGRRIVFSGLDSPSVWDGTLTKRIGSFPYLPDSDPQILTWSPDGSLIAGLESGPRIRLWDPRSMKPVGIVFDGLTDDTHGAVSLTFSPDGERLLSLTGDGVLRTFDLDERRVAAAVCERAGRRLTAGEWRTYLPGVEPFDVCRPPGSGLAVPG</sequence>
<dbReference type="RefSeq" id="WP_242375793.1">
    <property type="nucleotide sequence ID" value="NZ_JAKRKC020000002.1"/>
</dbReference>
<evidence type="ECO:0000259" key="7">
    <source>
        <dbReference type="PROSITE" id="PS50011"/>
    </source>
</evidence>
<keyword evidence="6" id="KW-0812">Transmembrane</keyword>
<dbReference type="PANTHER" id="PTHR43289:SF34">
    <property type="entry name" value="SERINE_THREONINE-PROTEIN KINASE YBDM-RELATED"/>
    <property type="match status" value="1"/>
</dbReference>
<evidence type="ECO:0000256" key="4">
    <source>
        <dbReference type="ARBA" id="ARBA00022840"/>
    </source>
</evidence>
<dbReference type="PANTHER" id="PTHR43289">
    <property type="entry name" value="MITOGEN-ACTIVATED PROTEIN KINASE KINASE KINASE 20-RELATED"/>
    <property type="match status" value="1"/>
</dbReference>
<keyword evidence="2" id="KW-0547">Nucleotide-binding</keyword>
<dbReference type="Gene3D" id="3.30.200.20">
    <property type="entry name" value="Phosphorylase Kinase, domain 1"/>
    <property type="match status" value="1"/>
</dbReference>
<keyword evidence="6" id="KW-1133">Transmembrane helix</keyword>
<dbReference type="InterPro" id="IPR000719">
    <property type="entry name" value="Prot_kinase_dom"/>
</dbReference>
<proteinExistence type="predicted"/>
<keyword evidence="5" id="KW-0853">WD repeat</keyword>
<evidence type="ECO:0000256" key="5">
    <source>
        <dbReference type="PROSITE-ProRule" id="PRU00221"/>
    </source>
</evidence>
<reference evidence="8 9" key="1">
    <citation type="submission" date="2022-04" db="EMBL/GenBank/DDBJ databases">
        <title>Genome draft of Actinomadura sp. ATCC 31491.</title>
        <authorList>
            <person name="Shi X."/>
            <person name="Du Y."/>
        </authorList>
    </citation>
    <scope>NUCLEOTIDE SEQUENCE [LARGE SCALE GENOMIC DNA]</scope>
    <source>
        <strain evidence="8 9">ATCC 31491</strain>
    </source>
</reference>
<dbReference type="InterPro" id="IPR011009">
    <property type="entry name" value="Kinase-like_dom_sf"/>
</dbReference>
<feature type="transmembrane region" description="Helical" evidence="6">
    <location>
        <begin position="452"/>
        <end position="472"/>
    </location>
</feature>
<dbReference type="InterPro" id="IPR015943">
    <property type="entry name" value="WD40/YVTN_repeat-like_dom_sf"/>
</dbReference>
<dbReference type="InterPro" id="IPR011047">
    <property type="entry name" value="Quinoprotein_ADH-like_sf"/>
</dbReference>
<dbReference type="Gene3D" id="2.130.10.10">
    <property type="entry name" value="YVTN repeat-like/Quinoprotein amine dehydrogenase"/>
    <property type="match status" value="3"/>
</dbReference>
<dbReference type="SMART" id="SM00320">
    <property type="entry name" value="WD40"/>
    <property type="match status" value="4"/>
</dbReference>
<evidence type="ECO:0000256" key="1">
    <source>
        <dbReference type="ARBA" id="ARBA00022679"/>
    </source>
</evidence>
<dbReference type="PROSITE" id="PS50082">
    <property type="entry name" value="WD_REPEATS_2"/>
    <property type="match status" value="1"/>
</dbReference>
<name>A0ABT0G184_9ACTN</name>
<dbReference type="SUPFAM" id="SSF56112">
    <property type="entry name" value="Protein kinase-like (PK-like)"/>
    <property type="match status" value="1"/>
</dbReference>
<comment type="caution">
    <text evidence="8">The sequence shown here is derived from an EMBL/GenBank/DDBJ whole genome shotgun (WGS) entry which is preliminary data.</text>
</comment>
<dbReference type="Proteomes" id="UP001317259">
    <property type="component" value="Unassembled WGS sequence"/>
</dbReference>
<dbReference type="SUPFAM" id="SSF50998">
    <property type="entry name" value="Quinoprotein alcohol dehydrogenase-like"/>
    <property type="match status" value="1"/>
</dbReference>
<evidence type="ECO:0000256" key="3">
    <source>
        <dbReference type="ARBA" id="ARBA00022777"/>
    </source>
</evidence>
<dbReference type="Gene3D" id="1.10.510.10">
    <property type="entry name" value="Transferase(Phosphotransferase) domain 1"/>
    <property type="match status" value="1"/>
</dbReference>
<accession>A0ABT0G184</accession>
<protein>
    <submittedName>
        <fullName evidence="8">Serine/threonine-protein kinase</fullName>
    </submittedName>
</protein>
<dbReference type="Pfam" id="PF00069">
    <property type="entry name" value="Pkinase"/>
    <property type="match status" value="1"/>
</dbReference>
<keyword evidence="4" id="KW-0067">ATP-binding</keyword>
<dbReference type="GO" id="GO:0016301">
    <property type="term" value="F:kinase activity"/>
    <property type="evidence" value="ECO:0007669"/>
    <property type="project" value="UniProtKB-KW"/>
</dbReference>
<evidence type="ECO:0000313" key="9">
    <source>
        <dbReference type="Proteomes" id="UP001317259"/>
    </source>
</evidence>
<dbReference type="Pfam" id="PF20703">
    <property type="entry name" value="nSTAND1"/>
    <property type="match status" value="1"/>
</dbReference>
<dbReference type="InterPro" id="IPR008271">
    <property type="entry name" value="Ser/Thr_kinase_AS"/>
</dbReference>
<dbReference type="SUPFAM" id="SSF63829">
    <property type="entry name" value="Calcium-dependent phosphotriesterase"/>
    <property type="match status" value="1"/>
</dbReference>
<evidence type="ECO:0000256" key="2">
    <source>
        <dbReference type="ARBA" id="ARBA00022741"/>
    </source>
</evidence>
<keyword evidence="1" id="KW-0808">Transferase</keyword>
<dbReference type="PROSITE" id="PS00108">
    <property type="entry name" value="PROTEIN_KINASE_ST"/>
    <property type="match status" value="1"/>
</dbReference>